<reference evidence="2 3" key="1">
    <citation type="submission" date="2020-08" db="EMBL/GenBank/DDBJ databases">
        <title>Genomic Encyclopedia of Type Strains, Phase IV (KMG-IV): sequencing the most valuable type-strain genomes for metagenomic binning, comparative biology and taxonomic classification.</title>
        <authorList>
            <person name="Goeker M."/>
        </authorList>
    </citation>
    <scope>NUCLEOTIDE SEQUENCE [LARGE SCALE GENOMIC DNA]</scope>
    <source>
        <strain evidence="2 3">DSM 26189</strain>
    </source>
</reference>
<proteinExistence type="predicted"/>
<evidence type="ECO:0000313" key="3">
    <source>
        <dbReference type="Proteomes" id="UP000571950"/>
    </source>
</evidence>
<protein>
    <recommendedName>
        <fullName evidence="4">DUF3572 family protein</fullName>
    </recommendedName>
</protein>
<dbReference type="AlphaFoldDB" id="A0A7W6BSY0"/>
<dbReference type="RefSeq" id="WP_188072787.1">
    <property type="nucleotide sequence ID" value="NZ_BSPS01000015.1"/>
</dbReference>
<dbReference type="Pfam" id="PF12096">
    <property type="entry name" value="DUF3572"/>
    <property type="match status" value="1"/>
</dbReference>
<comment type="caution">
    <text evidence="2">The sequence shown here is derived from an EMBL/GenBank/DDBJ whole genome shotgun (WGS) entry which is preliminary data.</text>
</comment>
<sequence>MLSPDQNGNGAPAAKAPDDSAPDVIALQALGWIVSEEARARRLLDLTGLDADQLRARAADPALWRAAFEFLAAHEPDLLACADALGLPPERLVQAGREIGREAGR</sequence>
<keyword evidence="3" id="KW-1185">Reference proteome</keyword>
<organism evidence="2 3">
    <name type="scientific">Sphingobium jiangsuense</name>
    <dbReference type="NCBI Taxonomy" id="870476"/>
    <lineage>
        <taxon>Bacteria</taxon>
        <taxon>Pseudomonadati</taxon>
        <taxon>Pseudomonadota</taxon>
        <taxon>Alphaproteobacteria</taxon>
        <taxon>Sphingomonadales</taxon>
        <taxon>Sphingomonadaceae</taxon>
        <taxon>Sphingobium</taxon>
    </lineage>
</organism>
<evidence type="ECO:0000313" key="2">
    <source>
        <dbReference type="EMBL" id="MBB3927279.1"/>
    </source>
</evidence>
<evidence type="ECO:0000256" key="1">
    <source>
        <dbReference type="SAM" id="MobiDB-lite"/>
    </source>
</evidence>
<feature type="region of interest" description="Disordered" evidence="1">
    <location>
        <begin position="1"/>
        <end position="20"/>
    </location>
</feature>
<evidence type="ECO:0008006" key="4">
    <source>
        <dbReference type="Google" id="ProtNLM"/>
    </source>
</evidence>
<gene>
    <name evidence="2" type="ORF">GGR43_003008</name>
</gene>
<dbReference type="InterPro" id="IPR021955">
    <property type="entry name" value="DUF3572"/>
</dbReference>
<name>A0A7W6BSY0_9SPHN</name>
<dbReference type="EMBL" id="JACIDT010000011">
    <property type="protein sequence ID" value="MBB3927279.1"/>
    <property type="molecule type" value="Genomic_DNA"/>
</dbReference>
<dbReference type="Proteomes" id="UP000571950">
    <property type="component" value="Unassembled WGS sequence"/>
</dbReference>
<accession>A0A7W6BSY0</accession>